<comment type="caution">
    <text evidence="2">The sequence shown here is derived from an EMBL/GenBank/DDBJ whole genome shotgun (WGS) entry which is preliminary data.</text>
</comment>
<sequence length="135" mass="15306">ILAIPTIVLFLYSVLLDVMNPVEFNGYFSRLSSTTIFGLLAIFQAIVVFQFFGQKVVDYTFTAISLSYLTSIIVAFRQGGLSQFILILTDDSFNGSVLEMHEVAPITALFILYYLYKYFIKENSFSSVFYNILIA</sequence>
<proteinExistence type="predicted"/>
<accession>A0A6I3UZ85</accession>
<dbReference type="EMBL" id="WNIA01000350">
    <property type="protein sequence ID" value="MTV99821.1"/>
    <property type="molecule type" value="Genomic_DNA"/>
</dbReference>
<feature type="non-terminal residue" evidence="2">
    <location>
        <position position="135"/>
    </location>
</feature>
<feature type="transmembrane region" description="Helical" evidence="1">
    <location>
        <begin position="96"/>
        <end position="116"/>
    </location>
</feature>
<gene>
    <name evidence="2" type="ORF">GM536_12420</name>
</gene>
<keyword evidence="1" id="KW-1133">Transmembrane helix</keyword>
<reference evidence="2 3" key="1">
    <citation type="submission" date="2019-11" db="EMBL/GenBank/DDBJ databases">
        <title>Growth characteristics of pneumococcus vary with the chemical composition of the capsule and with environmental conditions.</title>
        <authorList>
            <person name="Tothpal A."/>
            <person name="Desobry K."/>
            <person name="Joshi S."/>
            <person name="Wyllie A.L."/>
            <person name="Weinberger D.M."/>
        </authorList>
    </citation>
    <scope>NUCLEOTIDE SEQUENCE [LARGE SCALE GENOMIC DNA]</scope>
    <source>
        <strain evidence="3">pnumococcus19F</strain>
    </source>
</reference>
<keyword evidence="1" id="KW-0472">Membrane</keyword>
<dbReference type="AlphaFoldDB" id="A0A6I3UZ85"/>
<dbReference type="Proteomes" id="UP000437160">
    <property type="component" value="Unassembled WGS sequence"/>
</dbReference>
<feature type="transmembrane region" description="Helical" evidence="1">
    <location>
        <begin position="27"/>
        <end position="49"/>
    </location>
</feature>
<evidence type="ECO:0000256" key="1">
    <source>
        <dbReference type="SAM" id="Phobius"/>
    </source>
</evidence>
<feature type="non-terminal residue" evidence="2">
    <location>
        <position position="1"/>
    </location>
</feature>
<organism evidence="2 3">
    <name type="scientific">Streptococcus pneumoniae</name>
    <dbReference type="NCBI Taxonomy" id="1313"/>
    <lineage>
        <taxon>Bacteria</taxon>
        <taxon>Bacillati</taxon>
        <taxon>Bacillota</taxon>
        <taxon>Bacilli</taxon>
        <taxon>Lactobacillales</taxon>
        <taxon>Streptococcaceae</taxon>
        <taxon>Streptococcus</taxon>
    </lineage>
</organism>
<keyword evidence="2" id="KW-0436">Ligase</keyword>
<dbReference type="GO" id="GO:0016874">
    <property type="term" value="F:ligase activity"/>
    <property type="evidence" value="ECO:0007669"/>
    <property type="project" value="UniProtKB-KW"/>
</dbReference>
<name>A0A6I3UZ85_STREE</name>
<protein>
    <submittedName>
        <fullName evidence="2">O-antigen ligase domain-containing protein</fullName>
    </submittedName>
</protein>
<evidence type="ECO:0000313" key="3">
    <source>
        <dbReference type="Proteomes" id="UP000437160"/>
    </source>
</evidence>
<keyword evidence="1" id="KW-0812">Transmembrane</keyword>
<evidence type="ECO:0000313" key="2">
    <source>
        <dbReference type="EMBL" id="MTV99821.1"/>
    </source>
</evidence>